<feature type="region of interest" description="Disordered" evidence="1">
    <location>
        <begin position="19"/>
        <end position="57"/>
    </location>
</feature>
<name>A0A8S1GTJ5_9PELO</name>
<feature type="region of interest" description="Disordered" evidence="1">
    <location>
        <begin position="143"/>
        <end position="167"/>
    </location>
</feature>
<dbReference type="Pfam" id="PF00069">
    <property type="entry name" value="Pkinase"/>
    <property type="match status" value="1"/>
</dbReference>
<dbReference type="OrthoDB" id="6434949at2759"/>
<keyword evidence="4" id="KW-1185">Reference proteome</keyword>
<reference evidence="3" key="1">
    <citation type="submission" date="2020-10" db="EMBL/GenBank/DDBJ databases">
        <authorList>
            <person name="Kikuchi T."/>
        </authorList>
    </citation>
    <scope>NUCLEOTIDE SEQUENCE</scope>
    <source>
        <strain evidence="3">NKZ352</strain>
    </source>
</reference>
<dbReference type="Proteomes" id="UP000835052">
    <property type="component" value="Unassembled WGS sequence"/>
</dbReference>
<comment type="caution">
    <text evidence="3">The sequence shown here is derived from an EMBL/GenBank/DDBJ whole genome shotgun (WGS) entry which is preliminary data.</text>
</comment>
<dbReference type="Gene3D" id="1.10.510.10">
    <property type="entry name" value="Transferase(Phosphotransferase) domain 1"/>
    <property type="match status" value="1"/>
</dbReference>
<evidence type="ECO:0000256" key="1">
    <source>
        <dbReference type="SAM" id="MobiDB-lite"/>
    </source>
</evidence>
<dbReference type="PANTHER" id="PTHR44167:SF18">
    <property type="entry name" value="PROTEIN KINASE DOMAIN-CONTAINING PROTEIN"/>
    <property type="match status" value="1"/>
</dbReference>
<dbReference type="EMBL" id="CAJGYM010000004">
    <property type="protein sequence ID" value="CAD6186188.1"/>
    <property type="molecule type" value="Genomic_DNA"/>
</dbReference>
<proteinExistence type="predicted"/>
<dbReference type="AlphaFoldDB" id="A0A8S1GTJ5"/>
<evidence type="ECO:0000313" key="4">
    <source>
        <dbReference type="Proteomes" id="UP000835052"/>
    </source>
</evidence>
<accession>A0A8S1GTJ5</accession>
<dbReference type="GO" id="GO:0004674">
    <property type="term" value="F:protein serine/threonine kinase activity"/>
    <property type="evidence" value="ECO:0007669"/>
    <property type="project" value="TreeGrafter"/>
</dbReference>
<organism evidence="3 4">
    <name type="scientific">Caenorhabditis auriculariae</name>
    <dbReference type="NCBI Taxonomy" id="2777116"/>
    <lineage>
        <taxon>Eukaryota</taxon>
        <taxon>Metazoa</taxon>
        <taxon>Ecdysozoa</taxon>
        <taxon>Nematoda</taxon>
        <taxon>Chromadorea</taxon>
        <taxon>Rhabditida</taxon>
        <taxon>Rhabditina</taxon>
        <taxon>Rhabditomorpha</taxon>
        <taxon>Rhabditoidea</taxon>
        <taxon>Rhabditidae</taxon>
        <taxon>Peloderinae</taxon>
        <taxon>Caenorhabditis</taxon>
    </lineage>
</organism>
<dbReference type="GO" id="GO:0005634">
    <property type="term" value="C:nucleus"/>
    <property type="evidence" value="ECO:0007669"/>
    <property type="project" value="TreeGrafter"/>
</dbReference>
<dbReference type="GO" id="GO:0005737">
    <property type="term" value="C:cytoplasm"/>
    <property type="evidence" value="ECO:0007669"/>
    <property type="project" value="TreeGrafter"/>
</dbReference>
<evidence type="ECO:0000313" key="3">
    <source>
        <dbReference type="EMBL" id="CAD6186188.1"/>
    </source>
</evidence>
<dbReference type="SUPFAM" id="SSF56112">
    <property type="entry name" value="Protein kinase-like (PK-like)"/>
    <property type="match status" value="1"/>
</dbReference>
<gene>
    <name evidence="3" type="ORF">CAUJ_LOCUS2107</name>
</gene>
<protein>
    <recommendedName>
        <fullName evidence="2">Protein kinase domain-containing protein</fullName>
    </recommendedName>
</protein>
<sequence>MPPRKCGKLADITSHYLNTTQAAPKKQTKGGKSLNATLPATRRSRKSSPSRRSPEEGFTIVDHMKFADAFEKRKKLDYLPSKEVQDSTKQCKYIYSIKWRSGKQEWLMEKDVTSNSRLLAYKQSKGLPARHEVTYRRFLWNDSDSGAEEEDSPSDTTTTNITLRGKRNPLKQLNQTEQCLKPPKNNAKANVTFAVPEVPKGKKPTAKPKIQAVQKEPAVEPLKVTPVKRNFEPEAVEPSEEPKAKLRRRVEVAQCRVLDKLGSGSQADVYKVEYLRNGVEYAVKVFNKETEMRKILDESVLLRNLNHPNILEFLEEDCWARDLVHIIELADCSLYDEINQGISFDFPAASRLCGDILRALTYLHEKSGVHRDVKPENILRVKDVYKLADFGIYTQGSSTSKVGTDLYMAPEVDGNSNYGSKVDCYGFGVVLAEVLSTKFLQSGADLTEFNEKIDSFAARDLIALLTEANPNFRISAKGALSHPFIVEKGSNGLDHYKVAKIKIQIGDKIKDTTVLYQMHEVVAQVRRRLTHMWMPKNPENMWLTITNRKHKEVLRRAEICCDSRNFQVAIADFNIKVLYQRITMPNVKNDDEKDMAMPVRVRYLSWGTVPKLVYLVNDMSVRELIDVLLKDFEIPKELHSEFRLLCAERDRNNRVKQEFLYDESRCRTAYIDEHKYLMLYRKDENNVTLNETVAVKSKS</sequence>
<dbReference type="PANTHER" id="PTHR44167">
    <property type="entry name" value="OVARIAN-SPECIFIC SERINE/THREONINE-PROTEIN KINASE LOK-RELATED"/>
    <property type="match status" value="1"/>
</dbReference>
<dbReference type="InterPro" id="IPR011009">
    <property type="entry name" value="Kinase-like_dom_sf"/>
</dbReference>
<feature type="domain" description="Protein kinase" evidence="2">
    <location>
        <begin position="255"/>
        <end position="485"/>
    </location>
</feature>
<dbReference type="PROSITE" id="PS50011">
    <property type="entry name" value="PROTEIN_KINASE_DOM"/>
    <property type="match status" value="1"/>
</dbReference>
<dbReference type="SMART" id="SM00220">
    <property type="entry name" value="S_TKc"/>
    <property type="match status" value="1"/>
</dbReference>
<dbReference type="GO" id="GO:0044773">
    <property type="term" value="P:mitotic DNA damage checkpoint signaling"/>
    <property type="evidence" value="ECO:0007669"/>
    <property type="project" value="TreeGrafter"/>
</dbReference>
<dbReference type="InterPro" id="IPR000719">
    <property type="entry name" value="Prot_kinase_dom"/>
</dbReference>
<evidence type="ECO:0000259" key="2">
    <source>
        <dbReference type="PROSITE" id="PS50011"/>
    </source>
</evidence>
<dbReference type="GO" id="GO:0005524">
    <property type="term" value="F:ATP binding"/>
    <property type="evidence" value="ECO:0007669"/>
    <property type="project" value="InterPro"/>
</dbReference>